<dbReference type="GO" id="GO:0055085">
    <property type="term" value="P:transmembrane transport"/>
    <property type="evidence" value="ECO:0007669"/>
    <property type="project" value="InterPro"/>
</dbReference>
<dbReference type="InterPro" id="IPR011547">
    <property type="entry name" value="SLC26A/SulP_dom"/>
</dbReference>
<dbReference type="OMA" id="YNECEEI"/>
<dbReference type="Pfam" id="PF01740">
    <property type="entry name" value="STAS"/>
    <property type="match status" value="1"/>
</dbReference>
<dbReference type="InterPro" id="IPR036513">
    <property type="entry name" value="STAS_dom_sf"/>
</dbReference>
<dbReference type="PROSITE" id="PS50801">
    <property type="entry name" value="STAS"/>
    <property type="match status" value="1"/>
</dbReference>
<name>A0A3Q4HU82_NEOBR</name>
<evidence type="ECO:0000256" key="1">
    <source>
        <dbReference type="ARBA" id="ARBA00004141"/>
    </source>
</evidence>
<evidence type="ECO:0000256" key="3">
    <source>
        <dbReference type="ARBA" id="ARBA00022989"/>
    </source>
</evidence>
<keyword evidence="3 5" id="KW-1133">Transmembrane helix</keyword>
<organism evidence="7 8">
    <name type="scientific">Neolamprologus brichardi</name>
    <name type="common">Fairy cichlid</name>
    <name type="synonym">Lamprologus brichardi</name>
    <dbReference type="NCBI Taxonomy" id="32507"/>
    <lineage>
        <taxon>Eukaryota</taxon>
        <taxon>Metazoa</taxon>
        <taxon>Chordata</taxon>
        <taxon>Craniata</taxon>
        <taxon>Vertebrata</taxon>
        <taxon>Euteleostomi</taxon>
        <taxon>Actinopterygii</taxon>
        <taxon>Neopterygii</taxon>
        <taxon>Teleostei</taxon>
        <taxon>Neoteleostei</taxon>
        <taxon>Acanthomorphata</taxon>
        <taxon>Ovalentaria</taxon>
        <taxon>Cichlomorphae</taxon>
        <taxon>Cichliformes</taxon>
        <taxon>Cichlidae</taxon>
        <taxon>African cichlids</taxon>
        <taxon>Pseudocrenilabrinae</taxon>
        <taxon>Lamprologini</taxon>
        <taxon>Neolamprologus</taxon>
    </lineage>
</organism>
<evidence type="ECO:0000259" key="6">
    <source>
        <dbReference type="PROSITE" id="PS50801"/>
    </source>
</evidence>
<dbReference type="AlphaFoldDB" id="A0A3Q4HU82"/>
<keyword evidence="2 5" id="KW-0812">Transmembrane</keyword>
<keyword evidence="4 5" id="KW-0472">Membrane</keyword>
<dbReference type="Pfam" id="PF00916">
    <property type="entry name" value="Sulfate_transp"/>
    <property type="match status" value="1"/>
</dbReference>
<comment type="subcellular location">
    <subcellularLocation>
        <location evidence="1">Membrane</location>
        <topology evidence="1">Multi-pass membrane protein</topology>
    </subcellularLocation>
</comment>
<evidence type="ECO:0000256" key="5">
    <source>
        <dbReference type="SAM" id="Phobius"/>
    </source>
</evidence>
<dbReference type="GO" id="GO:0016020">
    <property type="term" value="C:membrane"/>
    <property type="evidence" value="ECO:0007669"/>
    <property type="project" value="UniProtKB-SubCell"/>
</dbReference>
<evidence type="ECO:0000256" key="4">
    <source>
        <dbReference type="ARBA" id="ARBA00023136"/>
    </source>
</evidence>
<dbReference type="Gene3D" id="3.30.750.24">
    <property type="entry name" value="STAS domain"/>
    <property type="match status" value="1"/>
</dbReference>
<feature type="domain" description="STAS" evidence="6">
    <location>
        <begin position="119"/>
        <end position="237"/>
    </location>
</feature>
<feature type="transmembrane region" description="Helical" evidence="5">
    <location>
        <begin position="49"/>
        <end position="80"/>
    </location>
</feature>
<proteinExistence type="predicted"/>
<evidence type="ECO:0000256" key="2">
    <source>
        <dbReference type="ARBA" id="ARBA00022692"/>
    </source>
</evidence>
<dbReference type="Proteomes" id="UP000261580">
    <property type="component" value="Unassembled WGS sequence"/>
</dbReference>
<dbReference type="InterPro" id="IPR002645">
    <property type="entry name" value="STAS_dom"/>
</dbReference>
<accession>A0A3Q4HU82</accession>
<evidence type="ECO:0000313" key="8">
    <source>
        <dbReference type="Proteomes" id="UP000261580"/>
    </source>
</evidence>
<dbReference type="Bgee" id="ENSNBRG00000019726">
    <property type="expression patterns" value="Expressed in testis"/>
</dbReference>
<reference evidence="7" key="1">
    <citation type="submission" date="2025-08" db="UniProtKB">
        <authorList>
            <consortium name="Ensembl"/>
        </authorList>
    </citation>
    <scope>IDENTIFICATION</scope>
</reference>
<sequence length="276" mass="31435">MIVTLAIGFLLEPLPKSVLGAVIIINLKGSLMQFREIPYLWRRDKADCVVWLASCIGALLLGLDLGLAAGLGVELISVGFNPLRVLRKRNKALRMIRKLLKKGKLRKHKVRSQHIRINELSAFSPDEYESNMEELDQPTDFKDFPVRIDWNAELPANIVVPRVEIHSLVLDFAAVSFLDISGLKGLRALLKELIRVEVEVYIVASYILEKLHDCSFFDDEVQSSMFYLTLHDAMLHILEKHPEPPPKKSDYEKVKKSNKHNIQGVFDILLLEICTE</sequence>
<dbReference type="SUPFAM" id="SSF52091">
    <property type="entry name" value="SpoIIaa-like"/>
    <property type="match status" value="1"/>
</dbReference>
<dbReference type="InterPro" id="IPR001902">
    <property type="entry name" value="SLC26A/SulP_fam"/>
</dbReference>
<dbReference type="CDD" id="cd07042">
    <property type="entry name" value="STAS_SulP_like_sulfate_transporter"/>
    <property type="match status" value="1"/>
</dbReference>
<keyword evidence="8" id="KW-1185">Reference proteome</keyword>
<evidence type="ECO:0000313" key="7">
    <source>
        <dbReference type="Ensembl" id="ENSNBRP00000025786.1"/>
    </source>
</evidence>
<dbReference type="Ensembl" id="ENSNBRT00000026463.1">
    <property type="protein sequence ID" value="ENSNBRP00000025786.1"/>
    <property type="gene ID" value="ENSNBRG00000019726.1"/>
</dbReference>
<dbReference type="STRING" id="32507.ENSNBRP00000025786"/>
<protein>
    <recommendedName>
        <fullName evidence="6">STAS domain-containing protein</fullName>
    </recommendedName>
</protein>
<dbReference type="PANTHER" id="PTHR11814">
    <property type="entry name" value="SULFATE TRANSPORTER"/>
    <property type="match status" value="1"/>
</dbReference>
<dbReference type="GeneTree" id="ENSGT01150000286920"/>
<reference evidence="7" key="2">
    <citation type="submission" date="2025-09" db="UniProtKB">
        <authorList>
            <consortium name="Ensembl"/>
        </authorList>
    </citation>
    <scope>IDENTIFICATION</scope>
</reference>